<comment type="caution">
    <text evidence="2">The sequence shown here is derived from an EMBL/GenBank/DDBJ whole genome shotgun (WGS) entry which is preliminary data.</text>
</comment>
<evidence type="ECO:0000313" key="2">
    <source>
        <dbReference type="EMBL" id="KII70287.1"/>
    </source>
</evidence>
<sequence>MYIGRDTLVMTLQIRLTLLSGRVTPFVHCLSILRVSISAFWQCLPARCELIDKFGVSDAQYQMARVHCFPLFVHVEFHFLRSSGTLLESLSDATKQKLKNEIEKDIRDNITLNNMALAISSGSVSFVMGFLISRKKHSTMW</sequence>
<name>A0A0C2N8P1_THEKT</name>
<keyword evidence="3" id="KW-1185">Reference proteome</keyword>
<proteinExistence type="predicted"/>
<keyword evidence="1" id="KW-0812">Transmembrane</keyword>
<dbReference type="EMBL" id="JWZT01002103">
    <property type="protein sequence ID" value="KII70287.1"/>
    <property type="molecule type" value="Genomic_DNA"/>
</dbReference>
<keyword evidence="1" id="KW-1133">Transmembrane helix</keyword>
<evidence type="ECO:0000256" key="1">
    <source>
        <dbReference type="SAM" id="Phobius"/>
    </source>
</evidence>
<gene>
    <name evidence="2" type="ORF">RF11_10717</name>
</gene>
<feature type="transmembrane region" description="Helical" evidence="1">
    <location>
        <begin position="115"/>
        <end position="133"/>
    </location>
</feature>
<dbReference type="AlphaFoldDB" id="A0A0C2N8P1"/>
<reference evidence="2 3" key="1">
    <citation type="journal article" date="2014" name="Genome Biol. Evol.">
        <title>The genome of the myxosporean Thelohanellus kitauei shows adaptations to nutrient acquisition within its fish host.</title>
        <authorList>
            <person name="Yang Y."/>
            <person name="Xiong J."/>
            <person name="Zhou Z."/>
            <person name="Huo F."/>
            <person name="Miao W."/>
            <person name="Ran C."/>
            <person name="Liu Y."/>
            <person name="Zhang J."/>
            <person name="Feng J."/>
            <person name="Wang M."/>
            <person name="Wang M."/>
            <person name="Wang L."/>
            <person name="Yao B."/>
        </authorList>
    </citation>
    <scope>NUCLEOTIDE SEQUENCE [LARGE SCALE GENOMIC DNA]</scope>
    <source>
        <strain evidence="2">Wuqing</strain>
    </source>
</reference>
<evidence type="ECO:0000313" key="3">
    <source>
        <dbReference type="Proteomes" id="UP000031668"/>
    </source>
</evidence>
<organism evidence="2 3">
    <name type="scientific">Thelohanellus kitauei</name>
    <name type="common">Myxosporean</name>
    <dbReference type="NCBI Taxonomy" id="669202"/>
    <lineage>
        <taxon>Eukaryota</taxon>
        <taxon>Metazoa</taxon>
        <taxon>Cnidaria</taxon>
        <taxon>Myxozoa</taxon>
        <taxon>Myxosporea</taxon>
        <taxon>Bivalvulida</taxon>
        <taxon>Platysporina</taxon>
        <taxon>Myxobolidae</taxon>
        <taxon>Thelohanellus</taxon>
    </lineage>
</organism>
<protein>
    <submittedName>
        <fullName evidence="2">Uncharacterized protein</fullName>
    </submittedName>
</protein>
<accession>A0A0C2N8P1</accession>
<dbReference type="Proteomes" id="UP000031668">
    <property type="component" value="Unassembled WGS sequence"/>
</dbReference>
<keyword evidence="1" id="KW-0472">Membrane</keyword>